<feature type="domain" description="FAD/NAD(P)-binding" evidence="10">
    <location>
        <begin position="5"/>
        <end position="317"/>
    </location>
</feature>
<evidence type="ECO:0000259" key="10">
    <source>
        <dbReference type="Pfam" id="PF07992"/>
    </source>
</evidence>
<dbReference type="InterPro" id="IPR036188">
    <property type="entry name" value="FAD/NAD-bd_sf"/>
</dbReference>
<dbReference type="PIRSF" id="PIRSF000350">
    <property type="entry name" value="Mercury_reductase_MerA"/>
    <property type="match status" value="1"/>
</dbReference>
<dbReference type="PANTHER" id="PTHR42737">
    <property type="entry name" value="GLUTATHIONE REDUCTASE"/>
    <property type="match status" value="1"/>
</dbReference>
<evidence type="ECO:0000256" key="6">
    <source>
        <dbReference type="ARBA" id="ARBA00023157"/>
    </source>
</evidence>
<sequence length="448" mass="47657">MSERFDVIVLGAGSGGLSVAQHAARLGARVALFDPDALGGTCVNRGCVPKKAMWYAAQIADLHRLAADIGFETAPMRLDWTRFRQRRDSYIAGIRQRYATRLDTAGIEVIGEAACLVSADTVATATGMRASARHLVIASGARPRRLDIPGFELGMLSDDIFKLEAAPRHLAIVGGGYVAVEFACLMHALGCEVDLLVRGHLLAGFDSEVVDELAAQMQARGIRLLGETQVRAARGKPGTITLETGADTQLDGYDAVLWALGRVPNSDRIGLEEIGVARDENGHVLVDAWQNTSVPGVYAVGDVTDRRALTPVAVAAGRALAERLVSGHADAKFDDSVIPSVVFAEPPLGMAGLTEQQAHARYGAAVSVHSGRYTPLLSMVAGRSERSLVKIVCVGDERKVVGIHVLGPGSDELLQGFAVALQKGLYWRDLKAAIAIHPTASEELLLLH</sequence>
<dbReference type="InterPro" id="IPR012999">
    <property type="entry name" value="Pyr_OxRdtase_I_AS"/>
</dbReference>
<name>A0ABS2KLH1_9GAMM</name>
<evidence type="ECO:0000256" key="3">
    <source>
        <dbReference type="ARBA" id="ARBA00022630"/>
    </source>
</evidence>
<keyword evidence="7 8" id="KW-0676">Redox-active center</keyword>
<dbReference type="InterPro" id="IPR046952">
    <property type="entry name" value="GSHR/TRXR-like"/>
</dbReference>
<dbReference type="SUPFAM" id="SSF51905">
    <property type="entry name" value="FAD/NAD(P)-binding domain"/>
    <property type="match status" value="1"/>
</dbReference>
<evidence type="ECO:0000256" key="7">
    <source>
        <dbReference type="ARBA" id="ARBA00023284"/>
    </source>
</evidence>
<dbReference type="InterPro" id="IPR001100">
    <property type="entry name" value="Pyr_nuc-diS_OxRdtase"/>
</dbReference>
<dbReference type="RefSeq" id="WP_204633527.1">
    <property type="nucleotide sequence ID" value="NZ_BSOC01000001.1"/>
</dbReference>
<dbReference type="GO" id="GO:0004362">
    <property type="term" value="F:glutathione-disulfide reductase (NADPH) activity"/>
    <property type="evidence" value="ECO:0007669"/>
    <property type="project" value="UniProtKB-EC"/>
</dbReference>
<organism evidence="11 12">
    <name type="scientific">Dyella mobilis</name>
    <dbReference type="NCBI Taxonomy" id="1849582"/>
    <lineage>
        <taxon>Bacteria</taxon>
        <taxon>Pseudomonadati</taxon>
        <taxon>Pseudomonadota</taxon>
        <taxon>Gammaproteobacteria</taxon>
        <taxon>Lysobacterales</taxon>
        <taxon>Rhodanobacteraceae</taxon>
        <taxon>Dyella</taxon>
    </lineage>
</organism>
<comment type="caution">
    <text evidence="11">The sequence shown here is derived from an EMBL/GenBank/DDBJ whole genome shotgun (WGS) entry which is preliminary data.</text>
</comment>
<keyword evidence="12" id="KW-1185">Reference proteome</keyword>
<dbReference type="PANTHER" id="PTHR42737:SF2">
    <property type="entry name" value="GLUTATHIONE REDUCTASE"/>
    <property type="match status" value="1"/>
</dbReference>
<keyword evidence="6" id="KW-1015">Disulfide bond</keyword>
<dbReference type="NCBIfam" id="NF004776">
    <property type="entry name" value="PRK06116.1"/>
    <property type="match status" value="1"/>
</dbReference>
<evidence type="ECO:0000256" key="5">
    <source>
        <dbReference type="ARBA" id="ARBA00023002"/>
    </source>
</evidence>
<keyword evidence="3 8" id="KW-0285">Flavoprotein</keyword>
<comment type="similarity">
    <text evidence="2 8">Belongs to the class-I pyridine nucleotide-disulfide oxidoreductase family.</text>
</comment>
<dbReference type="InterPro" id="IPR023753">
    <property type="entry name" value="FAD/NAD-binding_dom"/>
</dbReference>
<dbReference type="PRINTS" id="PR00368">
    <property type="entry name" value="FADPNR"/>
</dbReference>
<dbReference type="Gene3D" id="3.30.390.30">
    <property type="match status" value="1"/>
</dbReference>
<dbReference type="Gene3D" id="3.50.50.60">
    <property type="entry name" value="FAD/NAD(P)-binding domain"/>
    <property type="match status" value="2"/>
</dbReference>
<proteinExistence type="inferred from homology"/>
<dbReference type="EC" id="1.8.1.7" evidence="11"/>
<dbReference type="PROSITE" id="PS00076">
    <property type="entry name" value="PYRIDINE_REDOX_1"/>
    <property type="match status" value="1"/>
</dbReference>
<evidence type="ECO:0000313" key="12">
    <source>
        <dbReference type="Proteomes" id="UP001430193"/>
    </source>
</evidence>
<comment type="cofactor">
    <cofactor evidence="1">
        <name>FAD</name>
        <dbReference type="ChEBI" id="CHEBI:57692"/>
    </cofactor>
</comment>
<evidence type="ECO:0000256" key="2">
    <source>
        <dbReference type="ARBA" id="ARBA00007532"/>
    </source>
</evidence>
<accession>A0ABS2KLH1</accession>
<dbReference type="Proteomes" id="UP001430193">
    <property type="component" value="Unassembled WGS sequence"/>
</dbReference>
<dbReference type="EMBL" id="JADIKF010000040">
    <property type="protein sequence ID" value="MBM7131986.1"/>
    <property type="molecule type" value="Genomic_DNA"/>
</dbReference>
<dbReference type="PRINTS" id="PR00411">
    <property type="entry name" value="PNDRDTASEI"/>
</dbReference>
<protein>
    <submittedName>
        <fullName evidence="11">Glutathione-disulfide reductase</fullName>
        <ecNumber evidence="11">1.8.1.7</ecNumber>
    </submittedName>
</protein>
<evidence type="ECO:0000256" key="1">
    <source>
        <dbReference type="ARBA" id="ARBA00001974"/>
    </source>
</evidence>
<keyword evidence="4 8" id="KW-0274">FAD</keyword>
<dbReference type="SUPFAM" id="SSF55424">
    <property type="entry name" value="FAD/NAD-linked reductases, dimerisation (C-terminal) domain"/>
    <property type="match status" value="1"/>
</dbReference>
<evidence type="ECO:0000256" key="8">
    <source>
        <dbReference type="RuleBase" id="RU003691"/>
    </source>
</evidence>
<dbReference type="InterPro" id="IPR016156">
    <property type="entry name" value="FAD/NAD-linked_Rdtase_dimer_sf"/>
</dbReference>
<keyword evidence="5 8" id="KW-0560">Oxidoreductase</keyword>
<dbReference type="Pfam" id="PF07992">
    <property type="entry name" value="Pyr_redox_2"/>
    <property type="match status" value="1"/>
</dbReference>
<evidence type="ECO:0000259" key="9">
    <source>
        <dbReference type="Pfam" id="PF02852"/>
    </source>
</evidence>
<dbReference type="Pfam" id="PF02852">
    <property type="entry name" value="Pyr_redox_dim"/>
    <property type="match status" value="1"/>
</dbReference>
<gene>
    <name evidence="11" type="primary">gorA</name>
    <name evidence="11" type="ORF">ISS99_20860</name>
</gene>
<dbReference type="InterPro" id="IPR004099">
    <property type="entry name" value="Pyr_nucl-diS_OxRdtase_dimer"/>
</dbReference>
<evidence type="ECO:0000313" key="11">
    <source>
        <dbReference type="EMBL" id="MBM7131986.1"/>
    </source>
</evidence>
<feature type="domain" description="Pyridine nucleotide-disulphide oxidoreductase dimerisation" evidence="9">
    <location>
        <begin position="338"/>
        <end position="444"/>
    </location>
</feature>
<evidence type="ECO:0000256" key="4">
    <source>
        <dbReference type="ARBA" id="ARBA00022827"/>
    </source>
</evidence>
<reference evidence="11" key="1">
    <citation type="submission" date="2020-10" db="EMBL/GenBank/DDBJ databases">
        <title>Phylogeny of dyella-like bacteria.</title>
        <authorList>
            <person name="Fu J."/>
        </authorList>
    </citation>
    <scope>NUCLEOTIDE SEQUENCE</scope>
    <source>
        <strain evidence="11">DHON07</strain>
    </source>
</reference>